<proteinExistence type="predicted"/>
<dbReference type="PANTHER" id="PTHR47503">
    <property type="entry name" value="PURKINJE CELL PROTEIN 2"/>
    <property type="match status" value="1"/>
</dbReference>
<dbReference type="Proteomes" id="UP000472263">
    <property type="component" value="Chromosome 8"/>
</dbReference>
<name>A0A667ZBM0_9TELE</name>
<keyword evidence="2" id="KW-1185">Reference proteome</keyword>
<accession>A0A667ZBM0</accession>
<dbReference type="InParanoid" id="A0A667ZBM0"/>
<dbReference type="Pfam" id="PF02188">
    <property type="entry name" value="GoLoco"/>
    <property type="match status" value="1"/>
</dbReference>
<sequence length="95" mass="10640">VISQPLVPYHGNDLLRQIMASDQEKFLSLMHHAQRGRMDEQRCVLGPGRTPQSTPKHDQSNLLANTQGRRLDDQRVSLPSLPGIQNGVLTFLSLN</sequence>
<dbReference type="Gene3D" id="1.25.40.10">
    <property type="entry name" value="Tetratricopeptide repeat domain"/>
    <property type="match status" value="1"/>
</dbReference>
<dbReference type="InterPro" id="IPR003109">
    <property type="entry name" value="GoLoco_motif"/>
</dbReference>
<dbReference type="GO" id="GO:0005085">
    <property type="term" value="F:guanyl-nucleotide exchange factor activity"/>
    <property type="evidence" value="ECO:0007669"/>
    <property type="project" value="InterPro"/>
</dbReference>
<dbReference type="PANTHER" id="PTHR47503:SF1">
    <property type="entry name" value="PURKINJE CELL PROTEIN 2 HOMOLOG"/>
    <property type="match status" value="1"/>
</dbReference>
<protein>
    <submittedName>
        <fullName evidence="1">Uncharacterized protein</fullName>
    </submittedName>
</protein>
<dbReference type="InterPro" id="IPR042168">
    <property type="entry name" value="Pcp2"/>
</dbReference>
<dbReference type="GeneTree" id="ENSGT01030000234854"/>
<dbReference type="InterPro" id="IPR011990">
    <property type="entry name" value="TPR-like_helical_dom_sf"/>
</dbReference>
<reference evidence="1" key="1">
    <citation type="submission" date="2019-06" db="EMBL/GenBank/DDBJ databases">
        <authorList>
            <consortium name="Wellcome Sanger Institute Data Sharing"/>
        </authorList>
    </citation>
    <scope>NUCLEOTIDE SEQUENCE [LARGE SCALE GENOMIC DNA]</scope>
</reference>
<dbReference type="PROSITE" id="PS50877">
    <property type="entry name" value="GOLOCO"/>
    <property type="match status" value="1"/>
</dbReference>
<reference evidence="1" key="3">
    <citation type="submission" date="2025-09" db="UniProtKB">
        <authorList>
            <consortium name="Ensembl"/>
        </authorList>
    </citation>
    <scope>IDENTIFICATION</scope>
</reference>
<evidence type="ECO:0000313" key="1">
    <source>
        <dbReference type="Ensembl" id="ENSMMDP00005033429.1"/>
    </source>
</evidence>
<organism evidence="1 2">
    <name type="scientific">Myripristis murdjan</name>
    <name type="common">pinecone soldierfish</name>
    <dbReference type="NCBI Taxonomy" id="586833"/>
    <lineage>
        <taxon>Eukaryota</taxon>
        <taxon>Metazoa</taxon>
        <taxon>Chordata</taxon>
        <taxon>Craniata</taxon>
        <taxon>Vertebrata</taxon>
        <taxon>Euteleostomi</taxon>
        <taxon>Actinopterygii</taxon>
        <taxon>Neopterygii</taxon>
        <taxon>Teleostei</taxon>
        <taxon>Neoteleostei</taxon>
        <taxon>Acanthomorphata</taxon>
        <taxon>Holocentriformes</taxon>
        <taxon>Holocentridae</taxon>
        <taxon>Myripristis</taxon>
    </lineage>
</organism>
<reference evidence="1" key="2">
    <citation type="submission" date="2025-08" db="UniProtKB">
        <authorList>
            <consortium name="Ensembl"/>
        </authorList>
    </citation>
    <scope>IDENTIFICATION</scope>
</reference>
<dbReference type="AlphaFoldDB" id="A0A667ZBM0"/>
<dbReference type="Ensembl" id="ENSMMDT00005034170.1">
    <property type="protein sequence ID" value="ENSMMDP00005033429.1"/>
    <property type="gene ID" value="ENSMMDG00005015738.1"/>
</dbReference>
<evidence type="ECO:0000313" key="2">
    <source>
        <dbReference type="Proteomes" id="UP000472263"/>
    </source>
</evidence>
<dbReference type="SMART" id="SM00390">
    <property type="entry name" value="GoLoco"/>
    <property type="match status" value="2"/>
</dbReference>